<sequence>MQALPLPRMSPDDDALRHLPLISVIVPCYNAGAYLKEGLASIYAQDYPRFEVIVVDDGSTDGSVHRLLALQERYGFELVTQTNAGVSAALNTGLVWARGKYVATPDLDDLMLPQSLRIRAAYLEEHPETPCVGALVSFMDSDGNWLKDQHAVGVQLLDFDEILRKTRVVGAPVALYRKAVLDQVGGYDPAIRVQDFQMTLKVAALGQPIAILPVTVTRYRRHAGNLSRRYRLLLEADLLAIAPYQDHPGYRQGHTSVVNKALKYAVRHDKLEAFRMLRLIPLRAMDRTTLHRVRRLLTPYWPSRK</sequence>
<feature type="domain" description="Glycosyltransferase 2-like" evidence="2">
    <location>
        <begin position="23"/>
        <end position="184"/>
    </location>
</feature>
<organism evidence="3 4">
    <name type="scientific">Pseudomonas oryzihabitans</name>
    <dbReference type="NCBI Taxonomy" id="47885"/>
    <lineage>
        <taxon>Bacteria</taxon>
        <taxon>Pseudomonadati</taxon>
        <taxon>Pseudomonadota</taxon>
        <taxon>Gammaproteobacteria</taxon>
        <taxon>Pseudomonadales</taxon>
        <taxon>Pseudomonadaceae</taxon>
        <taxon>Pseudomonas</taxon>
    </lineage>
</organism>
<dbReference type="Gene3D" id="3.90.550.10">
    <property type="entry name" value="Spore Coat Polysaccharide Biosynthesis Protein SpsA, Chain A"/>
    <property type="match status" value="1"/>
</dbReference>
<protein>
    <submittedName>
        <fullName evidence="3">Glycosyl transferase</fullName>
    </submittedName>
</protein>
<evidence type="ECO:0000313" key="4">
    <source>
        <dbReference type="Proteomes" id="UP000250579"/>
    </source>
</evidence>
<dbReference type="RefSeq" id="WP_208693050.1">
    <property type="nucleotide sequence ID" value="NZ_CP022198.1"/>
</dbReference>
<dbReference type="EMBL" id="CP022198">
    <property type="protein sequence ID" value="AXA68884.1"/>
    <property type="molecule type" value="Genomic_DNA"/>
</dbReference>
<dbReference type="AlphaFoldDB" id="A0A2Z5AED8"/>
<evidence type="ECO:0000259" key="2">
    <source>
        <dbReference type="Pfam" id="PF00535"/>
    </source>
</evidence>
<name>A0A2Z5AED8_9PSED</name>
<dbReference type="Proteomes" id="UP000250579">
    <property type="component" value="Chromosome"/>
</dbReference>
<evidence type="ECO:0000313" key="3">
    <source>
        <dbReference type="EMBL" id="AXA68884.1"/>
    </source>
</evidence>
<gene>
    <name evidence="3" type="ORF">CE139_24810</name>
</gene>
<keyword evidence="1" id="KW-1003">Cell membrane</keyword>
<dbReference type="InterPro" id="IPR001173">
    <property type="entry name" value="Glyco_trans_2-like"/>
</dbReference>
<dbReference type="PANTHER" id="PTHR43685:SF2">
    <property type="entry name" value="GLYCOSYLTRANSFERASE 2-LIKE DOMAIN-CONTAINING PROTEIN"/>
    <property type="match status" value="1"/>
</dbReference>
<proteinExistence type="predicted"/>
<dbReference type="InterPro" id="IPR029044">
    <property type="entry name" value="Nucleotide-diphossugar_trans"/>
</dbReference>
<dbReference type="Pfam" id="PF00535">
    <property type="entry name" value="Glycos_transf_2"/>
    <property type="match status" value="1"/>
</dbReference>
<evidence type="ECO:0000256" key="1">
    <source>
        <dbReference type="ARBA" id="ARBA00022519"/>
    </source>
</evidence>
<keyword evidence="3" id="KW-0808">Transferase</keyword>
<dbReference type="SUPFAM" id="SSF53448">
    <property type="entry name" value="Nucleotide-diphospho-sugar transferases"/>
    <property type="match status" value="1"/>
</dbReference>
<keyword evidence="1" id="KW-0472">Membrane</keyword>
<dbReference type="CDD" id="cd00761">
    <property type="entry name" value="Glyco_tranf_GTA_type"/>
    <property type="match status" value="1"/>
</dbReference>
<dbReference type="InterPro" id="IPR050834">
    <property type="entry name" value="Glycosyltransf_2"/>
</dbReference>
<accession>A0A2Z5AED8</accession>
<reference evidence="3 4" key="1">
    <citation type="submission" date="2017-06" db="EMBL/GenBank/DDBJ databases">
        <title>Evolution towards high GC content and high-temperature stress adaptation in endophytic Pseudomonas oryzihabitans impacted its plant-growth promoting traits.</title>
        <authorList>
            <person name="Nascimento F.X."/>
        </authorList>
    </citation>
    <scope>NUCLEOTIDE SEQUENCE [LARGE SCALE GENOMIC DNA]</scope>
    <source>
        <strain evidence="3 4">MS8</strain>
    </source>
</reference>
<dbReference type="PANTHER" id="PTHR43685">
    <property type="entry name" value="GLYCOSYLTRANSFERASE"/>
    <property type="match status" value="1"/>
</dbReference>
<keyword evidence="1" id="KW-0997">Cell inner membrane</keyword>
<dbReference type="GO" id="GO:0016740">
    <property type="term" value="F:transferase activity"/>
    <property type="evidence" value="ECO:0007669"/>
    <property type="project" value="UniProtKB-KW"/>
</dbReference>